<name>A0A5B8RV18_9BURK</name>
<dbReference type="Pfam" id="PF08668">
    <property type="entry name" value="HDOD"/>
    <property type="match status" value="1"/>
</dbReference>
<sequence>MVQSVLGSLVLGYRPLWNGARRMAGVQLFVAGDDNVQVDALHLLRTIEELWDASSPPLLLAPRTPQILAEWLEHAPPGSPSIEVTDAWLVDPALLARARAAQRRGLKLVWHGPLGRLPEPEVAALFHTSVLTLDAQDAVAALRAGKAQAARGAGASASPIIAGQIYEGVDSRALMRHCLDGAGALALAGWPADDVLYSLRHQSPAPAHEVVLKLLKAIDDEQSIDAQEQVLGEDPLLAYRFMTYTNSAALGLRTGVDSVRRGLVMMGYGSIQRWLGDQLPGASTEADLRPVREGAVLRARLAEQLIEAGVGKELRAEMYLCALFSRLDALLGEPLGAILRRLPLSDRVYDAAVLHAGPYAPSLDLAVALEGEDAAFIRKLCEDHGHDREQVNRSLLHVLRAWVVPRTPTGA</sequence>
<dbReference type="InterPro" id="IPR052340">
    <property type="entry name" value="RNase_Y/CdgJ"/>
</dbReference>
<dbReference type="PANTHER" id="PTHR33525:SF4">
    <property type="entry name" value="CYCLIC DI-GMP PHOSPHODIESTERASE CDGJ"/>
    <property type="match status" value="1"/>
</dbReference>
<proteinExistence type="predicted"/>
<dbReference type="KEGG" id="cof:FOZ74_05800"/>
<dbReference type="SUPFAM" id="SSF109604">
    <property type="entry name" value="HD-domain/PDEase-like"/>
    <property type="match status" value="1"/>
</dbReference>
<dbReference type="RefSeq" id="WP_146912177.1">
    <property type="nucleotide sequence ID" value="NZ_CP042344.1"/>
</dbReference>
<feature type="domain" description="HDOD" evidence="1">
    <location>
        <begin position="204"/>
        <end position="390"/>
    </location>
</feature>
<dbReference type="AlphaFoldDB" id="A0A5B8RV18"/>
<dbReference type="EMBL" id="CP042344">
    <property type="protein sequence ID" value="QEA12582.1"/>
    <property type="molecule type" value="Genomic_DNA"/>
</dbReference>
<evidence type="ECO:0000259" key="1">
    <source>
        <dbReference type="PROSITE" id="PS51833"/>
    </source>
</evidence>
<dbReference type="InterPro" id="IPR013976">
    <property type="entry name" value="HDOD"/>
</dbReference>
<dbReference type="PANTHER" id="PTHR33525">
    <property type="match status" value="1"/>
</dbReference>
<protein>
    <submittedName>
        <fullName evidence="2">HDOD domain-containing protein</fullName>
    </submittedName>
</protein>
<organism evidence="2 3">
    <name type="scientific">Comamonas flocculans</name>
    <dbReference type="NCBI Taxonomy" id="2597701"/>
    <lineage>
        <taxon>Bacteria</taxon>
        <taxon>Pseudomonadati</taxon>
        <taxon>Pseudomonadota</taxon>
        <taxon>Betaproteobacteria</taxon>
        <taxon>Burkholderiales</taxon>
        <taxon>Comamonadaceae</taxon>
        <taxon>Comamonas</taxon>
    </lineage>
</organism>
<dbReference type="PROSITE" id="PS51833">
    <property type="entry name" value="HDOD"/>
    <property type="match status" value="1"/>
</dbReference>
<gene>
    <name evidence="2" type="ORF">FOZ74_05800</name>
</gene>
<reference evidence="2 3" key="1">
    <citation type="submission" date="2019-07" db="EMBL/GenBank/DDBJ databases">
        <title>Complete genome sequence of Comamonas sp. NLF 7-7 isolated from livestock.</title>
        <authorList>
            <person name="Kim D.H."/>
            <person name="Kim J.G."/>
        </authorList>
    </citation>
    <scope>NUCLEOTIDE SEQUENCE [LARGE SCALE GENOMIC DNA]</scope>
    <source>
        <strain evidence="2 3">NLF 7-7</strain>
    </source>
</reference>
<dbReference type="Proteomes" id="UP000321199">
    <property type="component" value="Chromosome"/>
</dbReference>
<dbReference type="OrthoDB" id="9804751at2"/>
<accession>A0A5B8RV18</accession>
<evidence type="ECO:0000313" key="3">
    <source>
        <dbReference type="Proteomes" id="UP000321199"/>
    </source>
</evidence>
<evidence type="ECO:0000313" key="2">
    <source>
        <dbReference type="EMBL" id="QEA12582.1"/>
    </source>
</evidence>
<dbReference type="Gene3D" id="1.10.3210.10">
    <property type="entry name" value="Hypothetical protein af1432"/>
    <property type="match status" value="1"/>
</dbReference>
<keyword evidence="3" id="KW-1185">Reference proteome</keyword>